<sequence length="523" mass="60145">MTANESVSRSEQLTGDGGTDGLRKRISNVTSKLKSFSSWSHDVCNSSCIPSSCDVVMQFPKDAPTYIIKWLNYTISSLESSITIQVCKHESTGLTNLLCSASFHGLMKGAEELSLKKQLKQKYGGQLKDFFLEDAGMYQDVEDTELFFTSEERQHILLHLLNNIRLGDTEKVLSHVMLEGQPIIPKLVTSGVIQQIYPLHCLQDLKKLRKTWVFSFTSFQPLDEVKEYFGVRIGMYFAFLGEYTLFLTIPALIGVLIWLSSGSNQVQDDVYFVVFALLNVIWSTVFIELWKRKEAEYAFKWGTLDSQDDLITEPRPEYTGELMKSPVTGRLEPHYPRWKRNVFFYAVSLPVMVLCHCVILLVCFNFFTFYDFINCGISSGHLLFILKPLPNIFLAAAVMIMDKVYSWIAKWLNDKENYRNEEEYKNQLIIKLMVFQSVNSFLSLFYTAFYIQDFNRLKSQLAVLFIIRQMVGNMKESLVSFLIAKLKQDQGARGITTKNELLSKLKEIRELGHQGRVHQSTNR</sequence>
<dbReference type="AlphaFoldDB" id="A0A7J7J7C2"/>
<keyword evidence="3 6" id="KW-0812">Transmembrane</keyword>
<comment type="caution">
    <text evidence="9">The sequence shown here is derived from an EMBL/GenBank/DDBJ whole genome shotgun (WGS) entry which is preliminary data.</text>
</comment>
<accession>A0A7J7J7C2</accession>
<feature type="region of interest" description="Disordered" evidence="7">
    <location>
        <begin position="1"/>
        <end position="22"/>
    </location>
</feature>
<gene>
    <name evidence="9" type="ORF">EB796_020248</name>
</gene>
<dbReference type="OrthoDB" id="296386at2759"/>
<evidence type="ECO:0000256" key="2">
    <source>
        <dbReference type="ARBA" id="ARBA00009671"/>
    </source>
</evidence>
<evidence type="ECO:0000256" key="3">
    <source>
        <dbReference type="ARBA" id="ARBA00022692"/>
    </source>
</evidence>
<feature type="compositionally biased region" description="Polar residues" evidence="7">
    <location>
        <begin position="1"/>
        <end position="13"/>
    </location>
</feature>
<name>A0A7J7J7C2_BUGNE</name>
<feature type="transmembrane region" description="Helical" evidence="6">
    <location>
        <begin position="428"/>
        <end position="451"/>
    </location>
</feature>
<dbReference type="PANTHER" id="PTHR12308:SF51">
    <property type="entry name" value="ANOCTAMIN-8"/>
    <property type="match status" value="1"/>
</dbReference>
<proteinExistence type="inferred from homology"/>
<feature type="transmembrane region" description="Helical" evidence="6">
    <location>
        <begin position="342"/>
        <end position="369"/>
    </location>
</feature>
<evidence type="ECO:0000256" key="7">
    <source>
        <dbReference type="SAM" id="MobiDB-lite"/>
    </source>
</evidence>
<comment type="caution">
    <text evidence="6">Lacks conserved residue(s) required for the propagation of feature annotation.</text>
</comment>
<dbReference type="GO" id="GO:0005254">
    <property type="term" value="F:chloride channel activity"/>
    <property type="evidence" value="ECO:0007669"/>
    <property type="project" value="TreeGrafter"/>
</dbReference>
<evidence type="ECO:0000256" key="1">
    <source>
        <dbReference type="ARBA" id="ARBA00004141"/>
    </source>
</evidence>
<feature type="transmembrane region" description="Helical" evidence="6">
    <location>
        <begin position="270"/>
        <end position="290"/>
    </location>
</feature>
<feature type="transmembrane region" description="Helical" evidence="6">
    <location>
        <begin position="236"/>
        <end position="258"/>
    </location>
</feature>
<comment type="subcellular location">
    <subcellularLocation>
        <location evidence="1 6">Membrane</location>
        <topology evidence="1 6">Multi-pass membrane protein</topology>
    </subcellularLocation>
</comment>
<feature type="domain" description="Anoctamin transmembrane" evidence="8">
    <location>
        <begin position="225"/>
        <end position="490"/>
    </location>
</feature>
<evidence type="ECO:0000256" key="6">
    <source>
        <dbReference type="RuleBase" id="RU280814"/>
    </source>
</evidence>
<keyword evidence="10" id="KW-1185">Reference proteome</keyword>
<dbReference type="GO" id="GO:0005886">
    <property type="term" value="C:plasma membrane"/>
    <property type="evidence" value="ECO:0007669"/>
    <property type="project" value="TreeGrafter"/>
</dbReference>
<keyword evidence="4 6" id="KW-1133">Transmembrane helix</keyword>
<keyword evidence="5 6" id="KW-0472">Membrane</keyword>
<dbReference type="EMBL" id="VXIV02003036">
    <property type="protein sequence ID" value="KAF6021441.1"/>
    <property type="molecule type" value="Genomic_DNA"/>
</dbReference>
<comment type="similarity">
    <text evidence="2 6">Belongs to the anoctamin family.</text>
</comment>
<organism evidence="9 10">
    <name type="scientific">Bugula neritina</name>
    <name type="common">Brown bryozoan</name>
    <name type="synonym">Sertularia neritina</name>
    <dbReference type="NCBI Taxonomy" id="10212"/>
    <lineage>
        <taxon>Eukaryota</taxon>
        <taxon>Metazoa</taxon>
        <taxon>Spiralia</taxon>
        <taxon>Lophotrochozoa</taxon>
        <taxon>Bryozoa</taxon>
        <taxon>Gymnolaemata</taxon>
        <taxon>Cheilostomatida</taxon>
        <taxon>Flustrina</taxon>
        <taxon>Buguloidea</taxon>
        <taxon>Bugulidae</taxon>
        <taxon>Bugula</taxon>
    </lineage>
</organism>
<feature type="transmembrane region" description="Helical" evidence="6">
    <location>
        <begin position="389"/>
        <end position="408"/>
    </location>
</feature>
<reference evidence="9" key="1">
    <citation type="submission" date="2020-06" db="EMBL/GenBank/DDBJ databases">
        <title>Draft genome of Bugula neritina, a colonial animal packing powerful symbionts and potential medicines.</title>
        <authorList>
            <person name="Rayko M."/>
        </authorList>
    </citation>
    <scope>NUCLEOTIDE SEQUENCE [LARGE SCALE GENOMIC DNA]</scope>
    <source>
        <strain evidence="9">Kwan_BN1</strain>
    </source>
</reference>
<dbReference type="Pfam" id="PF04547">
    <property type="entry name" value="Anoctamin"/>
    <property type="match status" value="1"/>
</dbReference>
<evidence type="ECO:0000256" key="4">
    <source>
        <dbReference type="ARBA" id="ARBA00022989"/>
    </source>
</evidence>
<protein>
    <recommendedName>
        <fullName evidence="6">Anoctamin</fullName>
    </recommendedName>
</protein>
<dbReference type="InterPro" id="IPR007632">
    <property type="entry name" value="Anoctamin"/>
</dbReference>
<evidence type="ECO:0000256" key="5">
    <source>
        <dbReference type="ARBA" id="ARBA00023136"/>
    </source>
</evidence>
<dbReference type="InterPro" id="IPR049452">
    <property type="entry name" value="Anoctamin_TM"/>
</dbReference>
<dbReference type="PANTHER" id="PTHR12308">
    <property type="entry name" value="ANOCTAMIN"/>
    <property type="match status" value="1"/>
</dbReference>
<dbReference type="Proteomes" id="UP000593567">
    <property type="component" value="Unassembled WGS sequence"/>
</dbReference>
<evidence type="ECO:0000313" key="9">
    <source>
        <dbReference type="EMBL" id="KAF6021441.1"/>
    </source>
</evidence>
<evidence type="ECO:0000313" key="10">
    <source>
        <dbReference type="Proteomes" id="UP000593567"/>
    </source>
</evidence>
<evidence type="ECO:0000259" key="8">
    <source>
        <dbReference type="Pfam" id="PF04547"/>
    </source>
</evidence>